<evidence type="ECO:0000313" key="3">
    <source>
        <dbReference type="EMBL" id="CAI1722638.1"/>
    </source>
</evidence>
<evidence type="ECO:0000256" key="1">
    <source>
        <dbReference type="ARBA" id="ARBA00093634"/>
    </source>
</evidence>
<evidence type="ECO:0000256" key="2">
    <source>
        <dbReference type="SAM" id="MobiDB-lite"/>
    </source>
</evidence>
<evidence type="ECO:0000313" key="4">
    <source>
        <dbReference type="Proteomes" id="UP001152964"/>
    </source>
</evidence>
<dbReference type="PANTHER" id="PTHR31996">
    <property type="entry name" value="COILED-COIL DOMAIN-CONTAINING PROTEIN 115"/>
    <property type="match status" value="1"/>
</dbReference>
<reference evidence="3" key="1">
    <citation type="submission" date="2022-08" db="EMBL/GenBank/DDBJ databases">
        <authorList>
            <person name="Byrne P K."/>
        </authorList>
    </citation>
    <scope>NUCLEOTIDE SEQUENCE</scope>
    <source>
        <strain evidence="3">UCD650</strain>
    </source>
</reference>
<dbReference type="EMBL" id="OX291505">
    <property type="protein sequence ID" value="CAI1722638.1"/>
    <property type="molecule type" value="Genomic_DNA"/>
</dbReference>
<dbReference type="InterPro" id="IPR040357">
    <property type="entry name" value="Vma22/CCDC115"/>
</dbReference>
<feature type="region of interest" description="Disordered" evidence="2">
    <location>
        <begin position="105"/>
        <end position="139"/>
    </location>
</feature>
<organism evidence="3 4">
    <name type="scientific">Saccharomyces eubayanus</name>
    <name type="common">Yeast</name>
    <dbReference type="NCBI Taxonomy" id="1080349"/>
    <lineage>
        <taxon>Eukaryota</taxon>
        <taxon>Fungi</taxon>
        <taxon>Dikarya</taxon>
        <taxon>Ascomycota</taxon>
        <taxon>Saccharomycotina</taxon>
        <taxon>Saccharomycetes</taxon>
        <taxon>Saccharomycetales</taxon>
        <taxon>Saccharomycetaceae</taxon>
        <taxon>Saccharomyces</taxon>
    </lineage>
</organism>
<name>A0ABN8VMU9_SACEU</name>
<sequence>MRKMSISKMSKATTAQDMNASDGQHLRLLELLADYDSTLEQLQKGFQDGYIQLSRSNYYNKDSLRGNYGKDYWDETYVGQLEAAVDESSSKLVIDIVKRNPQEDQVADVTKEEDNTLIQRKKGTKKETEKGQSPKPVQNYDPILMFGGVLSVPSSLRQSQTSFRGCIPLMVQLINYKNEILTLSKKLAEQK</sequence>
<dbReference type="PANTHER" id="PTHR31996:SF2">
    <property type="entry name" value="COILED-COIL DOMAIN-CONTAINING PROTEIN 115"/>
    <property type="match status" value="1"/>
</dbReference>
<proteinExistence type="predicted"/>
<gene>
    <name evidence="3" type="primary">U6500O02250</name>
    <name evidence="3" type="ORF">SEUBUCD650_0O02250</name>
</gene>
<keyword evidence="4" id="KW-1185">Reference proteome</keyword>
<dbReference type="Pfam" id="PF21730">
    <property type="entry name" value="Vma22_CCDC115"/>
    <property type="match status" value="1"/>
</dbReference>
<protein>
    <recommendedName>
        <fullName evidence="1">Vacuolar ATPase assembly protein VMA22</fullName>
    </recommendedName>
</protein>
<accession>A0ABN8VMU9</accession>
<dbReference type="Proteomes" id="UP001152964">
    <property type="component" value="Chromosome 15"/>
</dbReference>